<name>A0ABT9J431_9BACL</name>
<dbReference type="Proteomes" id="UP001231941">
    <property type="component" value="Unassembled WGS sequence"/>
</dbReference>
<dbReference type="RefSeq" id="WP_305993054.1">
    <property type="nucleotide sequence ID" value="NZ_JAVAMP010000009.1"/>
</dbReference>
<reference evidence="2 3" key="1">
    <citation type="submission" date="2023-08" db="EMBL/GenBank/DDBJ databases">
        <authorList>
            <person name="Park J.-S."/>
        </authorList>
    </citation>
    <scope>NUCLEOTIDE SEQUENCE [LARGE SCALE GENOMIC DNA]</scope>
    <source>
        <strain evidence="2 3">2205SS18-9</strain>
    </source>
</reference>
<organism evidence="2 3">
    <name type="scientific">Chengkuizengella axinellae</name>
    <dbReference type="NCBI Taxonomy" id="3064388"/>
    <lineage>
        <taxon>Bacteria</taxon>
        <taxon>Bacillati</taxon>
        <taxon>Bacillota</taxon>
        <taxon>Bacilli</taxon>
        <taxon>Bacillales</taxon>
        <taxon>Paenibacillaceae</taxon>
        <taxon>Chengkuizengella</taxon>
    </lineage>
</organism>
<evidence type="ECO:0000313" key="2">
    <source>
        <dbReference type="EMBL" id="MDP5275745.1"/>
    </source>
</evidence>
<feature type="transmembrane region" description="Helical" evidence="1">
    <location>
        <begin position="7"/>
        <end position="27"/>
    </location>
</feature>
<keyword evidence="1" id="KW-0472">Membrane</keyword>
<comment type="caution">
    <text evidence="2">The sequence shown here is derived from an EMBL/GenBank/DDBJ whole genome shotgun (WGS) entry which is preliminary data.</text>
</comment>
<accession>A0ABT9J431</accession>
<gene>
    <name evidence="2" type="ORF">Q5Y73_16670</name>
</gene>
<keyword evidence="1" id="KW-1133">Transmembrane helix</keyword>
<keyword evidence="3" id="KW-1185">Reference proteome</keyword>
<dbReference type="EMBL" id="JAVAMP010000009">
    <property type="protein sequence ID" value="MDP5275745.1"/>
    <property type="molecule type" value="Genomic_DNA"/>
</dbReference>
<evidence type="ECO:0000256" key="1">
    <source>
        <dbReference type="SAM" id="Phobius"/>
    </source>
</evidence>
<keyword evidence="1" id="KW-0812">Transmembrane</keyword>
<proteinExistence type="predicted"/>
<protein>
    <submittedName>
        <fullName evidence="2">Uncharacterized protein</fullName>
    </submittedName>
</protein>
<sequence length="212" mass="24854">MSKGSQNLFKIVIVSLSFIIVASVLIYTSQLEVTNHREEYLASELEYKNWELVRQSEQVFEGVLNMNEELLADFTTLLESKDPELREQAFENIDLQWNISSIYYAFDFGSGNMYHIYPMRYNIFYANLKGIKNKIKMKENPTLTEVDRENLETAISYLSIFTEGMSEINKIKVRNGDQWKDEGLDRFHRDEEVMEVIEGMHESISELPPLLR</sequence>
<evidence type="ECO:0000313" key="3">
    <source>
        <dbReference type="Proteomes" id="UP001231941"/>
    </source>
</evidence>